<dbReference type="EMBL" id="NHOC01000008">
    <property type="protein sequence ID" value="OUM20019.1"/>
    <property type="molecule type" value="Genomic_DNA"/>
</dbReference>
<keyword evidence="2" id="KW-1185">Reference proteome</keyword>
<evidence type="ECO:0000313" key="2">
    <source>
        <dbReference type="Proteomes" id="UP000194903"/>
    </source>
</evidence>
<accession>A0A252F2R7</accession>
<dbReference type="AlphaFoldDB" id="A0A252F2R7"/>
<proteinExistence type="predicted"/>
<sequence length="241" mass="27884">MQYYFESEIAEKFSVEEAIFVHSVHFWCWKNECNGKNFSDGRYWTYNTAKALAKLFPFWSPSQINRIIEKCKNDGLILVKIENKKSMDRTRSFAITDFVKSIYRNRDIDLPNSENSSDENGKCYKEQLGTQIGTQIKAAEPLDCLDAGIRKQALAFVGDDDDLLEALDGFCQMRKKKRNPITTARAMKLTLNRLNEYSGGDRRVMVQLLDNSTERGWTSIYEPKKSFLAPEPEKKKRGDLF</sequence>
<protein>
    <submittedName>
        <fullName evidence="1">Uncharacterized protein</fullName>
    </submittedName>
</protein>
<gene>
    <name evidence="1" type="ORF">CBW42_09760</name>
</gene>
<dbReference type="RefSeq" id="WP_087020673.1">
    <property type="nucleotide sequence ID" value="NZ_NHOC01000008.1"/>
</dbReference>
<comment type="caution">
    <text evidence="1">The sequence shown here is derived from an EMBL/GenBank/DDBJ whole genome shotgun (WGS) entry which is preliminary data.</text>
</comment>
<dbReference type="Proteomes" id="UP000194903">
    <property type="component" value="Unassembled WGS sequence"/>
</dbReference>
<dbReference type="OrthoDB" id="9803393at2"/>
<name>A0A252F2R7_9FIRM</name>
<evidence type="ECO:0000313" key="1">
    <source>
        <dbReference type="EMBL" id="OUM20019.1"/>
    </source>
</evidence>
<reference evidence="1 2" key="1">
    <citation type="submission" date="2017-05" db="EMBL/GenBank/DDBJ databases">
        <title>Butyricicoccus porcorum sp. nov. a butyrate-producing bacterium from the swine intestinal tract.</title>
        <authorList>
            <person name="Trachsel J."/>
            <person name="Humphrey S."/>
            <person name="Allen H.K."/>
        </authorList>
    </citation>
    <scope>NUCLEOTIDE SEQUENCE [LARGE SCALE GENOMIC DNA]</scope>
    <source>
        <strain evidence="1">BB10</strain>
    </source>
</reference>
<organism evidence="1 2">
    <name type="scientific">Butyricicoccus porcorum</name>
    <dbReference type="NCBI Taxonomy" id="1945634"/>
    <lineage>
        <taxon>Bacteria</taxon>
        <taxon>Bacillati</taxon>
        <taxon>Bacillota</taxon>
        <taxon>Clostridia</taxon>
        <taxon>Eubacteriales</taxon>
        <taxon>Butyricicoccaceae</taxon>
        <taxon>Butyricicoccus</taxon>
    </lineage>
</organism>